<dbReference type="PANTHER" id="PTHR12815:SF42">
    <property type="entry name" value="BACTERIAL SURFACE ANTIGEN (D15) DOMAIN-CONTAINING PROTEIN"/>
    <property type="match status" value="1"/>
</dbReference>
<accession>A0A062U434</accession>
<dbReference type="PANTHER" id="PTHR12815">
    <property type="entry name" value="SORTING AND ASSEMBLY MACHINERY SAMM50 PROTEIN FAMILY MEMBER"/>
    <property type="match status" value="1"/>
</dbReference>
<comment type="caution">
    <text evidence="6">The sequence shown here is derived from an EMBL/GenBank/DDBJ whole genome shotgun (WGS) entry which is preliminary data.</text>
</comment>
<evidence type="ECO:0000313" key="7">
    <source>
        <dbReference type="Proteomes" id="UP000027037"/>
    </source>
</evidence>
<feature type="domain" description="POTRA" evidence="5">
    <location>
        <begin position="110"/>
        <end position="192"/>
    </location>
</feature>
<evidence type="ECO:0000259" key="4">
    <source>
        <dbReference type="Pfam" id="PF01103"/>
    </source>
</evidence>
<evidence type="ECO:0000259" key="5">
    <source>
        <dbReference type="Pfam" id="PF07244"/>
    </source>
</evidence>
<organism evidence="6 7">
    <name type="scientific">Hyphomonas beringensis</name>
    <dbReference type="NCBI Taxonomy" id="1280946"/>
    <lineage>
        <taxon>Bacteria</taxon>
        <taxon>Pseudomonadati</taxon>
        <taxon>Pseudomonadota</taxon>
        <taxon>Alphaproteobacteria</taxon>
        <taxon>Hyphomonadales</taxon>
        <taxon>Hyphomonadaceae</taxon>
        <taxon>Hyphomonas</taxon>
    </lineage>
</organism>
<dbReference type="STRING" id="1280946.HY29_05805"/>
<dbReference type="InterPro" id="IPR000184">
    <property type="entry name" value="Bac_surfAg_D15"/>
</dbReference>
<evidence type="ECO:0000313" key="6">
    <source>
        <dbReference type="EMBL" id="KCZ51379.1"/>
    </source>
</evidence>
<feature type="domain" description="Bacterial surface antigen (D15)" evidence="4">
    <location>
        <begin position="296"/>
        <end position="591"/>
    </location>
</feature>
<keyword evidence="7" id="KW-1185">Reference proteome</keyword>
<dbReference type="InterPro" id="IPR010827">
    <property type="entry name" value="BamA/TamA_POTRA"/>
</dbReference>
<keyword evidence="2" id="KW-0812">Transmembrane</keyword>
<dbReference type="Gene3D" id="2.40.160.50">
    <property type="entry name" value="membrane protein fhac: a member of the omp85/tpsb transporter family"/>
    <property type="match status" value="1"/>
</dbReference>
<keyword evidence="2" id="KW-1134">Transmembrane beta strand</keyword>
<dbReference type="EMBL" id="AWFF01000087">
    <property type="protein sequence ID" value="KCZ51379.1"/>
    <property type="molecule type" value="Genomic_DNA"/>
</dbReference>
<sequence length="591" mass="63770">MCCLLLTATSACATFRGNSAEGESAGGTYMPVTISGLPDNLQRGAESALQIHGNKADSVLEARRRATQAADTLQEYLASEGYFAAAVSPELVESTDTRPRLDVSVGERFRIASIKVSGTDDVTPQAQQRIRSALETLKPGAWARTTEIEALESLLLRQLQNSGYAFAESKGIDALASRADKNVELTYNMKPGELVRLGEMTIPDGLRTKDKAIRVLQNWDEGDLYSPEKMETLRTRVRSTGLFDGIGVEINEQPDADGTNPVDLKLSEGKRRTIGAGLSYSTSDGAGANASWERRNFRGMADTLGVEAQAATLARHLKVTYKRPNIGRYGRTLTAEAGVRDEETDAYDLKGIKVAANLAQPFNKNFTLSAGAAVDATRSTDYELRAQGINSLQDQVTLSFPLGANYDTVRNPLDPQGGNRAYLGVEPGFSFGTGTVASYTRIQSSVSTYKKMTKRLVAALRLEAGSFLGDDSVPVDRKFYSGGGGTVRGYDYQSLSPKDPKGEPIGGDAMLNVSGELRWRKSEHWGYVAFIDAGAADSDLETAASSMRSAFGLGVRYYPGFGPVRLDIATPLNPREGDEPVHLYISIGQAF</sequence>
<name>A0A062U434_9PROT</name>
<protein>
    <recommendedName>
        <fullName evidence="8">Bacterial surface antigen (D15) domain-containing protein</fullName>
    </recommendedName>
</protein>
<dbReference type="Gene3D" id="3.10.20.310">
    <property type="entry name" value="membrane protein fhac"/>
    <property type="match status" value="2"/>
</dbReference>
<evidence type="ECO:0000256" key="2">
    <source>
        <dbReference type="ARBA" id="ARBA00022452"/>
    </source>
</evidence>
<evidence type="ECO:0008006" key="8">
    <source>
        <dbReference type="Google" id="ProtNLM"/>
    </source>
</evidence>
<dbReference type="Pfam" id="PF01103">
    <property type="entry name" value="Omp85"/>
    <property type="match status" value="1"/>
</dbReference>
<dbReference type="Pfam" id="PF07244">
    <property type="entry name" value="POTRA"/>
    <property type="match status" value="1"/>
</dbReference>
<dbReference type="Proteomes" id="UP000027037">
    <property type="component" value="Unassembled WGS sequence"/>
</dbReference>
<dbReference type="InterPro" id="IPR039910">
    <property type="entry name" value="D15-like"/>
</dbReference>
<keyword evidence="3" id="KW-0472">Membrane</keyword>
<evidence type="ECO:0000256" key="3">
    <source>
        <dbReference type="ARBA" id="ARBA00023136"/>
    </source>
</evidence>
<dbReference type="eggNOG" id="COG0729">
    <property type="taxonomic scope" value="Bacteria"/>
</dbReference>
<proteinExistence type="predicted"/>
<dbReference type="PATRIC" id="fig|1280946.3.peg.3257"/>
<reference evidence="6 7" key="1">
    <citation type="journal article" date="2014" name="Antonie Van Leeuwenhoek">
        <title>Hyphomonas beringensis sp. nov. and Hyphomonas chukchiensis sp. nov., isolated from surface seawater of the Bering Sea and Chukchi Sea.</title>
        <authorList>
            <person name="Li C."/>
            <person name="Lai Q."/>
            <person name="Li G."/>
            <person name="Dong C."/>
            <person name="Wang J."/>
            <person name="Liao Y."/>
            <person name="Shao Z."/>
        </authorList>
    </citation>
    <scope>NUCLEOTIDE SEQUENCE [LARGE SCALE GENOMIC DNA]</scope>
    <source>
        <strain evidence="6 7">25B14_1</strain>
    </source>
</reference>
<gene>
    <name evidence="6" type="ORF">HY29_05805</name>
</gene>
<dbReference type="GO" id="GO:0019867">
    <property type="term" value="C:outer membrane"/>
    <property type="evidence" value="ECO:0007669"/>
    <property type="project" value="InterPro"/>
</dbReference>
<evidence type="ECO:0000256" key="1">
    <source>
        <dbReference type="ARBA" id="ARBA00004370"/>
    </source>
</evidence>
<dbReference type="AlphaFoldDB" id="A0A062U434"/>
<comment type="subcellular location">
    <subcellularLocation>
        <location evidence="1">Membrane</location>
    </subcellularLocation>
</comment>